<feature type="transmembrane region" description="Helical" evidence="1">
    <location>
        <begin position="106"/>
        <end position="124"/>
    </location>
</feature>
<accession>A0A318Q898</accession>
<dbReference type="RefSeq" id="WP_110529230.1">
    <property type="nucleotide sequence ID" value="NZ_JAHRDT010000001.1"/>
</dbReference>
<reference evidence="3 4" key="1">
    <citation type="submission" date="2017-07" db="EMBL/GenBank/DDBJ databases">
        <title>A draft genome sequence of Komagataeibacter sp. T5K1.</title>
        <authorList>
            <person name="Skraban J."/>
            <person name="Cleenwerck I."/>
            <person name="Vandamme P."/>
            <person name="Trcek J."/>
        </authorList>
    </citation>
    <scope>NUCLEOTIDE SEQUENCE [LARGE SCALE GENOMIC DNA]</scope>
    <source>
        <strain evidence="3 4">T5K1</strain>
    </source>
</reference>
<dbReference type="Proteomes" id="UP000247609">
    <property type="component" value="Unassembled WGS sequence"/>
</dbReference>
<evidence type="ECO:0000313" key="5">
    <source>
        <dbReference type="Proteomes" id="UP000248116"/>
    </source>
</evidence>
<dbReference type="EMBL" id="PRCW01000051">
    <property type="protein sequence ID" value="PYD47947.1"/>
    <property type="molecule type" value="Genomic_DNA"/>
</dbReference>
<keyword evidence="1" id="KW-0472">Membrane</keyword>
<gene>
    <name evidence="2" type="ORF">C3920_06975</name>
    <name evidence="3" type="ORF">CFR71_07040</name>
</gene>
<dbReference type="Proteomes" id="UP000248116">
    <property type="component" value="Unassembled WGS sequence"/>
</dbReference>
<evidence type="ECO:0000313" key="3">
    <source>
        <dbReference type="EMBL" id="PYD75816.1"/>
    </source>
</evidence>
<protein>
    <submittedName>
        <fullName evidence="3">DUF3429 domain-containing protein</fullName>
    </submittedName>
</protein>
<dbReference type="InterPro" id="IPR021836">
    <property type="entry name" value="DUF3429"/>
</dbReference>
<dbReference type="PANTHER" id="PTHR15887:SF1">
    <property type="entry name" value="TRANSMEMBRANE PROTEIN 69"/>
    <property type="match status" value="1"/>
</dbReference>
<dbReference type="PANTHER" id="PTHR15887">
    <property type="entry name" value="TRANSMEMBRANE PROTEIN 69"/>
    <property type="match status" value="1"/>
</dbReference>
<proteinExistence type="predicted"/>
<organism evidence="3 4">
    <name type="scientific">Novacetimonas pomaceti</name>
    <dbReference type="NCBI Taxonomy" id="2021998"/>
    <lineage>
        <taxon>Bacteria</taxon>
        <taxon>Pseudomonadati</taxon>
        <taxon>Pseudomonadota</taxon>
        <taxon>Alphaproteobacteria</taxon>
        <taxon>Acetobacterales</taxon>
        <taxon>Acetobacteraceae</taxon>
        <taxon>Novacetimonas</taxon>
    </lineage>
</organism>
<comment type="caution">
    <text evidence="3">The sequence shown here is derived from an EMBL/GenBank/DDBJ whole genome shotgun (WGS) entry which is preliminary data.</text>
</comment>
<keyword evidence="1" id="KW-0812">Transmembrane</keyword>
<dbReference type="AlphaFoldDB" id="A0A318Q898"/>
<name>A0A318Q898_9PROT</name>
<evidence type="ECO:0000313" key="4">
    <source>
        <dbReference type="Proteomes" id="UP000247609"/>
    </source>
</evidence>
<evidence type="ECO:0000256" key="1">
    <source>
        <dbReference type="SAM" id="Phobius"/>
    </source>
</evidence>
<keyword evidence="5" id="KW-1185">Reference proteome</keyword>
<feature type="transmembrane region" description="Helical" evidence="1">
    <location>
        <begin position="81"/>
        <end position="100"/>
    </location>
</feature>
<dbReference type="PROSITE" id="PS51257">
    <property type="entry name" value="PROKAR_LIPOPROTEIN"/>
    <property type="match status" value="1"/>
</dbReference>
<sequence length="162" mass="17379">MKRLPLLAMVMGIASLIPIVGCACAIIFLSPTVTPRMLEVTVGYAAVMLSFMGAIHWGLALETPAIITPGQTPGKINSYRLLLGAVPAGIGWLSLCVAMFHELAALLMLMAGFAATLAVERMAWRRGAMPRGYMTLQWIVITVVEVCLLAVAVMALSWKYTA</sequence>
<reference evidence="2 5" key="2">
    <citation type="submission" date="2018-02" db="EMBL/GenBank/DDBJ databases">
        <authorList>
            <person name="Skraban J."/>
            <person name="Trcek J."/>
        </authorList>
    </citation>
    <scope>NUCLEOTIDE SEQUENCE [LARGE SCALE GENOMIC DNA]</scope>
    <source>
        <strain evidence="2 5">AV446</strain>
    </source>
</reference>
<keyword evidence="1" id="KW-1133">Transmembrane helix</keyword>
<evidence type="ECO:0000313" key="2">
    <source>
        <dbReference type="EMBL" id="PYD47947.1"/>
    </source>
</evidence>
<feature type="transmembrane region" description="Helical" evidence="1">
    <location>
        <begin position="7"/>
        <end position="29"/>
    </location>
</feature>
<feature type="transmembrane region" description="Helical" evidence="1">
    <location>
        <begin position="136"/>
        <end position="158"/>
    </location>
</feature>
<dbReference type="Pfam" id="PF11911">
    <property type="entry name" value="DUF3429"/>
    <property type="match status" value="1"/>
</dbReference>
<dbReference type="EMBL" id="NOXG01000005">
    <property type="protein sequence ID" value="PYD75816.1"/>
    <property type="molecule type" value="Genomic_DNA"/>
</dbReference>
<feature type="transmembrane region" description="Helical" evidence="1">
    <location>
        <begin position="41"/>
        <end position="60"/>
    </location>
</feature>